<gene>
    <name evidence="1" type="ORF">D187_003652</name>
</gene>
<name>S9P9I1_CYSF2</name>
<proteinExistence type="predicted"/>
<dbReference type="AlphaFoldDB" id="S9P9I1"/>
<organism evidence="1 2">
    <name type="scientific">Cystobacter fuscus (strain ATCC 25194 / DSM 2262 / NBRC 100088 / M29)</name>
    <dbReference type="NCBI Taxonomy" id="1242864"/>
    <lineage>
        <taxon>Bacteria</taxon>
        <taxon>Pseudomonadati</taxon>
        <taxon>Myxococcota</taxon>
        <taxon>Myxococcia</taxon>
        <taxon>Myxococcales</taxon>
        <taxon>Cystobacterineae</taxon>
        <taxon>Archangiaceae</taxon>
        <taxon>Cystobacter</taxon>
    </lineage>
</organism>
<accession>S9P9I1</accession>
<comment type="caution">
    <text evidence="1">The sequence shown here is derived from an EMBL/GenBank/DDBJ whole genome shotgun (WGS) entry which is preliminary data.</text>
</comment>
<evidence type="ECO:0000313" key="2">
    <source>
        <dbReference type="Proteomes" id="UP000011682"/>
    </source>
</evidence>
<dbReference type="Proteomes" id="UP000011682">
    <property type="component" value="Unassembled WGS sequence"/>
</dbReference>
<reference evidence="1" key="1">
    <citation type="submission" date="2013-05" db="EMBL/GenBank/DDBJ databases">
        <title>Genome assembly of Cystobacter fuscus DSM 2262.</title>
        <authorList>
            <person name="Sharma G."/>
            <person name="Khatri I."/>
            <person name="Kaur C."/>
            <person name="Mayilraj S."/>
            <person name="Subramanian S."/>
        </authorList>
    </citation>
    <scope>NUCLEOTIDE SEQUENCE [LARGE SCALE GENOMIC DNA]</scope>
    <source>
        <strain evidence="1">DSM 2262</strain>
    </source>
</reference>
<keyword evidence="2" id="KW-1185">Reference proteome</keyword>
<evidence type="ECO:0000313" key="1">
    <source>
        <dbReference type="EMBL" id="EPX58937.1"/>
    </source>
</evidence>
<protein>
    <submittedName>
        <fullName evidence="1">Uncharacterized protein</fullName>
    </submittedName>
</protein>
<dbReference type="EMBL" id="ANAH02000021">
    <property type="protein sequence ID" value="EPX58937.1"/>
    <property type="molecule type" value="Genomic_DNA"/>
</dbReference>
<sequence length="39" mass="4278">MILDLPEELSGAQVHQRLLLDDAAALHEEPSRAASPARR</sequence>